<reference evidence="7" key="1">
    <citation type="submission" date="2014-08" db="EMBL/GenBank/DDBJ databases">
        <authorList>
            <person name="Kubiak A."/>
            <person name="Poehlein A."/>
            <person name="Daniel R."/>
            <person name="Minton N.P."/>
        </authorList>
    </citation>
    <scope>NUCLEOTIDE SEQUENCE</scope>
    <source>
        <strain evidence="7">NCIMB 10696</strain>
    </source>
</reference>
<feature type="transmembrane region" description="Helical" evidence="6">
    <location>
        <begin position="64"/>
        <end position="82"/>
    </location>
</feature>
<dbReference type="EMBL" id="PDLH01000007">
    <property type="protein sequence ID" value="PHG99820.1"/>
    <property type="molecule type" value="Genomic_DNA"/>
</dbReference>
<accession>A0A7X5SX04</accession>
<evidence type="ECO:0000256" key="2">
    <source>
        <dbReference type="ARBA" id="ARBA00022475"/>
    </source>
</evidence>
<dbReference type="GeneID" id="92938989"/>
<organism evidence="8 12">
    <name type="scientific">Clostridium sporogenes</name>
    <dbReference type="NCBI Taxonomy" id="1509"/>
    <lineage>
        <taxon>Bacteria</taxon>
        <taxon>Bacillati</taxon>
        <taxon>Bacillota</taxon>
        <taxon>Clostridia</taxon>
        <taxon>Eubacteriales</taxon>
        <taxon>Clostridiaceae</taxon>
        <taxon>Clostridium</taxon>
    </lineage>
</organism>
<keyword evidence="5 6" id="KW-0472">Membrane</keyword>
<feature type="transmembrane region" description="Helical" evidence="6">
    <location>
        <begin position="224"/>
        <end position="243"/>
    </location>
</feature>
<gene>
    <name evidence="7" type="ORF">CLSPO_c22990</name>
    <name evidence="9" type="ORF">CRX47_08120</name>
    <name evidence="8" type="ORF">FDF70_09875</name>
</gene>
<proteinExistence type="predicted"/>
<feature type="transmembrane region" description="Helical" evidence="6">
    <location>
        <begin position="26"/>
        <end position="58"/>
    </location>
</feature>
<dbReference type="GO" id="GO:0005886">
    <property type="term" value="C:plasma membrane"/>
    <property type="evidence" value="ECO:0007669"/>
    <property type="project" value="UniProtKB-ARBA"/>
</dbReference>
<feature type="transmembrane region" description="Helical" evidence="6">
    <location>
        <begin position="135"/>
        <end position="154"/>
    </location>
</feature>
<comment type="subcellular location">
    <subcellularLocation>
        <location evidence="1">Membrane</location>
        <topology evidence="1">Multi-pass membrane protein</topology>
    </subcellularLocation>
</comment>
<dbReference type="InterPro" id="IPR003339">
    <property type="entry name" value="ABC/ECF_trnsptr_transmembrane"/>
</dbReference>
<dbReference type="EMBL" id="SXCS01000005">
    <property type="protein sequence ID" value="NFR61788.1"/>
    <property type="molecule type" value="Genomic_DNA"/>
</dbReference>
<reference evidence="7 10" key="2">
    <citation type="journal article" date="2015" name="PLoS ONE">
        <title>A universal mariner transposon system for forward genetic studies in the genus clostridium.</title>
        <authorList>
            <person name="Zhang Y."/>
            <person name="Grosse-Honebrink A."/>
            <person name="Minton N.P."/>
        </authorList>
    </citation>
    <scope>NUCLEOTIDE SEQUENCE [LARGE SCALE GENOMIC DNA]</scope>
    <source>
        <strain evidence="7 10">NCIMB 10696</strain>
    </source>
</reference>
<evidence type="ECO:0000256" key="5">
    <source>
        <dbReference type="ARBA" id="ARBA00023136"/>
    </source>
</evidence>
<evidence type="ECO:0000313" key="10">
    <source>
        <dbReference type="Proteomes" id="UP000033052"/>
    </source>
</evidence>
<name>A0A7X5SX04_CLOSG</name>
<keyword evidence="3 6" id="KW-0812">Transmembrane</keyword>
<evidence type="ECO:0000313" key="8">
    <source>
        <dbReference type="EMBL" id="NFR61788.1"/>
    </source>
</evidence>
<dbReference type="Proteomes" id="UP000033052">
    <property type="component" value="Chromosome"/>
</dbReference>
<protein>
    <submittedName>
        <fullName evidence="7">Cobalt transport protein</fullName>
    </submittedName>
    <submittedName>
        <fullName evidence="8">Energy-coupling factor transporter transmembrane protein EcfT</fullName>
    </submittedName>
</protein>
<dbReference type="Proteomes" id="UP000223854">
    <property type="component" value="Unassembled WGS sequence"/>
</dbReference>
<dbReference type="CDD" id="cd16914">
    <property type="entry name" value="EcfT"/>
    <property type="match status" value="1"/>
</dbReference>
<keyword evidence="4 6" id="KW-1133">Transmembrane helix</keyword>
<dbReference type="AlphaFoldDB" id="A0A7X5SX04"/>
<reference evidence="9 11" key="3">
    <citation type="submission" date="2017-09" db="EMBL/GenBank/DDBJ databases">
        <title>FDA dAtabase for Regulatory Grade micrObial Sequences (FDA-ARGOS): Supporting development and validation of Infectious Disease Dx tests.</title>
        <authorList>
            <person name="Kerrigan L."/>
            <person name="Long C."/>
            <person name="Tallon L.J."/>
            <person name="Sadzewicz L."/>
            <person name="Ott S."/>
            <person name="Zhao X."/>
            <person name="Nagaraj S."/>
            <person name="Vavikolanu K."/>
            <person name="Aluvathingal J."/>
            <person name="Nadendla S."/>
            <person name="Sichtig H."/>
        </authorList>
    </citation>
    <scope>NUCLEOTIDE SEQUENCE [LARGE SCALE GENOMIC DNA]</scope>
    <source>
        <strain evidence="9 11">FDAARGOS_423</strain>
    </source>
</reference>
<dbReference type="RefSeq" id="WP_033060079.1">
    <property type="nucleotide sequence ID" value="NZ_CBCRVC010000004.1"/>
</dbReference>
<dbReference type="Pfam" id="PF02361">
    <property type="entry name" value="CbiQ"/>
    <property type="match status" value="1"/>
</dbReference>
<evidence type="ECO:0000256" key="6">
    <source>
        <dbReference type="SAM" id="Phobius"/>
    </source>
</evidence>
<dbReference type="PANTHER" id="PTHR34857">
    <property type="entry name" value="SLL0384 PROTEIN"/>
    <property type="match status" value="1"/>
</dbReference>
<keyword evidence="2" id="KW-1003">Cell membrane</keyword>
<sequence length="256" mass="29056">MNVSEIKKIIVRERKGTANLDPRCKIFFILGVGIVSFLLGGELSQLILMTGLFFLVSFGEEGKIAFKAMFIYILISYLNVFLKYITIPGISLMVIVLGVIIIKVIPIVLVGKWTLKTTRMDDLMVALQRMKFPQAVIIPFMVMFRYILTLNMEYKMIRNTMKIRGISDSLGKGLRHPILTIEYILVPLLMRCLKVSDELAASGMTRGLAKDGTRFSIYPVRFTIVDTFAIILGCLFFISLFILDKTFIGNFVVWRG</sequence>
<evidence type="ECO:0000256" key="3">
    <source>
        <dbReference type="ARBA" id="ARBA00022692"/>
    </source>
</evidence>
<evidence type="ECO:0000313" key="9">
    <source>
        <dbReference type="EMBL" id="PHG99820.1"/>
    </source>
</evidence>
<dbReference type="Proteomes" id="UP000486601">
    <property type="component" value="Unassembled WGS sequence"/>
</dbReference>
<dbReference type="InterPro" id="IPR051611">
    <property type="entry name" value="ECF_transporter_component"/>
</dbReference>
<reference evidence="8 12" key="4">
    <citation type="submission" date="2019-04" db="EMBL/GenBank/DDBJ databases">
        <title>Genome sequencing of Clostridium botulinum Groups I-IV and Clostridium butyricum.</title>
        <authorList>
            <person name="Brunt J."/>
            <person name="Van Vliet A.H.M."/>
            <person name="Stringer S.C."/>
            <person name="Carter A.T."/>
            <person name="Peck M.W."/>
        </authorList>
    </citation>
    <scope>NUCLEOTIDE SEQUENCE [LARGE SCALE GENOMIC DNA]</scope>
    <source>
        <strain evidence="8 12">IFR 18/108</strain>
    </source>
</reference>
<dbReference type="KEGG" id="cld:CLSPO_c22990"/>
<keyword evidence="11" id="KW-1185">Reference proteome</keyword>
<evidence type="ECO:0000313" key="7">
    <source>
        <dbReference type="EMBL" id="AKC63019.1"/>
    </source>
</evidence>
<dbReference type="PANTHER" id="PTHR34857:SF2">
    <property type="entry name" value="SLL0384 PROTEIN"/>
    <property type="match status" value="1"/>
</dbReference>
<evidence type="ECO:0000313" key="11">
    <source>
        <dbReference type="Proteomes" id="UP000223854"/>
    </source>
</evidence>
<feature type="transmembrane region" description="Helical" evidence="6">
    <location>
        <begin position="94"/>
        <end position="115"/>
    </location>
</feature>
<evidence type="ECO:0000313" key="12">
    <source>
        <dbReference type="Proteomes" id="UP000486601"/>
    </source>
</evidence>
<evidence type="ECO:0000256" key="4">
    <source>
        <dbReference type="ARBA" id="ARBA00022989"/>
    </source>
</evidence>
<evidence type="ECO:0000256" key="1">
    <source>
        <dbReference type="ARBA" id="ARBA00004141"/>
    </source>
</evidence>
<dbReference type="EMBL" id="CP009225">
    <property type="protein sequence ID" value="AKC63019.1"/>
    <property type="molecule type" value="Genomic_DNA"/>
</dbReference>